<comment type="similarity">
    <text evidence="2">Belongs to the Gfo/Idh/MocA family. Glycosyl hydrolase 109 subfamily.</text>
</comment>
<organism evidence="9 10">
    <name type="scientific">Chitinophaga lutea</name>
    <dbReference type="NCBI Taxonomy" id="2488634"/>
    <lineage>
        <taxon>Bacteria</taxon>
        <taxon>Pseudomonadati</taxon>
        <taxon>Bacteroidota</taxon>
        <taxon>Chitinophagia</taxon>
        <taxon>Chitinophagales</taxon>
        <taxon>Chitinophagaceae</taxon>
        <taxon>Chitinophaga</taxon>
    </lineage>
</organism>
<dbReference type="GO" id="GO:0016798">
    <property type="term" value="F:hydrolase activity, acting on glycosyl bonds"/>
    <property type="evidence" value="ECO:0007669"/>
    <property type="project" value="UniProtKB-KW"/>
</dbReference>
<keyword evidence="6" id="KW-0732">Signal</keyword>
<dbReference type="RefSeq" id="WP_123849328.1">
    <property type="nucleotide sequence ID" value="NZ_RPDH01000003.1"/>
</dbReference>
<dbReference type="InterPro" id="IPR000683">
    <property type="entry name" value="Gfo/Idh/MocA-like_OxRdtase_N"/>
</dbReference>
<evidence type="ECO:0000256" key="6">
    <source>
        <dbReference type="SAM" id="SignalP"/>
    </source>
</evidence>
<sequence length="487" mass="54255">MSSNRRNFLRQLAVGSGALAVGLPSFASTPAVPSDEELKVALEQSQKSQRFNMSGYAAPKIDKVRIGFIGQGMRGPGAVQRMSFIDGVEIVALCDLLPERATKSNKIVAKAGRPAAKEYSGENGWKQMIDNEKLDLVYITTPWHLHTPMALYAMEHGCHAASEVPVALTLEDCWKLVETSERTKKHCMMLENCCYDFFEMLTLNMSRQGLFGELVHAEGAYIHDLRDLNFSKTGYQNMWRLRANAKHNANLYPTHGLGPIAQCMNINRGDKMDYLVTMASNDFMMGAMAKEKAAADPFYNEFVGKPYRGNMSTTTIKTNKGKTLMIQHDVTSPRPYSRIHLVSGTKGVASKWPSPERIAFGHSWIKEEELKKLYEQYTPEIIKHIGELAKQVGGHGGMDFMMDWRLIDCLRNGLPLDQDVYDAAAWSCIVPLSEKSIQKRSNSIDIPDFTRGAWKTNAPVELTLKGGGNTGVIGVEKKGESKQLNVH</sequence>
<keyword evidence="4" id="KW-0520">NAD</keyword>
<feature type="domain" description="Gfo/Idh/MocA-like oxidoreductase N-terminal" evidence="7">
    <location>
        <begin position="64"/>
        <end position="189"/>
    </location>
</feature>
<dbReference type="InterPro" id="IPR036291">
    <property type="entry name" value="NAD(P)-bd_dom_sf"/>
</dbReference>
<dbReference type="NCBIfam" id="TIGR01409">
    <property type="entry name" value="TAT_signal_seq"/>
    <property type="match status" value="1"/>
</dbReference>
<dbReference type="Pfam" id="PF01408">
    <property type="entry name" value="GFO_IDH_MocA"/>
    <property type="match status" value="1"/>
</dbReference>
<proteinExistence type="inferred from homology"/>
<dbReference type="InterPro" id="IPR049303">
    <property type="entry name" value="Glyco_hydro_109_C"/>
</dbReference>
<dbReference type="Proteomes" id="UP000278351">
    <property type="component" value="Unassembled WGS sequence"/>
</dbReference>
<keyword evidence="5" id="KW-0326">Glycosidase</keyword>
<comment type="cofactor">
    <cofactor evidence="1">
        <name>NAD(+)</name>
        <dbReference type="ChEBI" id="CHEBI:57540"/>
    </cofactor>
</comment>
<gene>
    <name evidence="9" type="ORF">EGT74_25240</name>
</gene>
<dbReference type="OrthoDB" id="9771072at2"/>
<dbReference type="InterPro" id="IPR050463">
    <property type="entry name" value="Gfo/Idh/MocA_oxidrdct_glycsds"/>
</dbReference>
<dbReference type="Pfam" id="PF21252">
    <property type="entry name" value="Glyco_hydro_109_C"/>
    <property type="match status" value="1"/>
</dbReference>
<feature type="chain" id="PRO_5018248548" evidence="6">
    <location>
        <begin position="28"/>
        <end position="487"/>
    </location>
</feature>
<keyword evidence="10" id="KW-1185">Reference proteome</keyword>
<dbReference type="AlphaFoldDB" id="A0A3N4PGM4"/>
<dbReference type="Gene3D" id="3.40.50.720">
    <property type="entry name" value="NAD(P)-binding Rossmann-like Domain"/>
    <property type="match status" value="1"/>
</dbReference>
<comment type="caution">
    <text evidence="9">The sequence shown here is derived from an EMBL/GenBank/DDBJ whole genome shotgun (WGS) entry which is preliminary data.</text>
</comment>
<evidence type="ECO:0000313" key="9">
    <source>
        <dbReference type="EMBL" id="RPE05679.1"/>
    </source>
</evidence>
<dbReference type="PANTHER" id="PTHR43818:SF1">
    <property type="entry name" value="GLYCOSYL HYDROLASE FAMILY 109 PROTEIN"/>
    <property type="match status" value="1"/>
</dbReference>
<name>A0A3N4PGM4_9BACT</name>
<evidence type="ECO:0000256" key="1">
    <source>
        <dbReference type="ARBA" id="ARBA00001911"/>
    </source>
</evidence>
<protein>
    <submittedName>
        <fullName evidence="9">Twin-arginine translocation signal domain-containing protein</fullName>
    </submittedName>
</protein>
<evidence type="ECO:0000259" key="7">
    <source>
        <dbReference type="Pfam" id="PF01408"/>
    </source>
</evidence>
<dbReference type="InterPro" id="IPR006311">
    <property type="entry name" value="TAT_signal"/>
</dbReference>
<dbReference type="EMBL" id="RPDH01000003">
    <property type="protein sequence ID" value="RPE05679.1"/>
    <property type="molecule type" value="Genomic_DNA"/>
</dbReference>
<dbReference type="GO" id="GO:0000166">
    <property type="term" value="F:nucleotide binding"/>
    <property type="evidence" value="ECO:0007669"/>
    <property type="project" value="InterPro"/>
</dbReference>
<reference evidence="9 10" key="1">
    <citation type="submission" date="2018-11" db="EMBL/GenBank/DDBJ databases">
        <title>Chitinophaga lutea sp.nov., isolate from arsenic contaminated soil.</title>
        <authorList>
            <person name="Zong Y."/>
        </authorList>
    </citation>
    <scope>NUCLEOTIDE SEQUENCE [LARGE SCALE GENOMIC DNA]</scope>
    <source>
        <strain evidence="9 10">ZY74</strain>
    </source>
</reference>
<dbReference type="PROSITE" id="PS51318">
    <property type="entry name" value="TAT"/>
    <property type="match status" value="1"/>
</dbReference>
<evidence type="ECO:0000256" key="3">
    <source>
        <dbReference type="ARBA" id="ARBA00022801"/>
    </source>
</evidence>
<evidence type="ECO:0000256" key="2">
    <source>
        <dbReference type="ARBA" id="ARBA00009329"/>
    </source>
</evidence>
<evidence type="ECO:0000256" key="4">
    <source>
        <dbReference type="ARBA" id="ARBA00023027"/>
    </source>
</evidence>
<evidence type="ECO:0000259" key="8">
    <source>
        <dbReference type="Pfam" id="PF21252"/>
    </source>
</evidence>
<dbReference type="PANTHER" id="PTHR43818">
    <property type="entry name" value="BCDNA.GH03377"/>
    <property type="match status" value="1"/>
</dbReference>
<keyword evidence="3" id="KW-0378">Hydrolase</keyword>
<feature type="signal peptide" evidence="6">
    <location>
        <begin position="1"/>
        <end position="27"/>
    </location>
</feature>
<accession>A0A3N4PGM4</accession>
<evidence type="ECO:0000256" key="5">
    <source>
        <dbReference type="ARBA" id="ARBA00023295"/>
    </source>
</evidence>
<feature type="domain" description="Glycosyl hydrolase 109 C-terminal" evidence="8">
    <location>
        <begin position="200"/>
        <end position="359"/>
    </location>
</feature>
<evidence type="ECO:0000313" key="10">
    <source>
        <dbReference type="Proteomes" id="UP000278351"/>
    </source>
</evidence>
<dbReference type="Gene3D" id="3.30.360.10">
    <property type="entry name" value="Dihydrodipicolinate Reductase, domain 2"/>
    <property type="match status" value="1"/>
</dbReference>
<dbReference type="SUPFAM" id="SSF51735">
    <property type="entry name" value="NAD(P)-binding Rossmann-fold domains"/>
    <property type="match status" value="1"/>
</dbReference>
<dbReference type="InterPro" id="IPR019546">
    <property type="entry name" value="TAT_signal_bac_arc"/>
</dbReference>